<protein>
    <recommendedName>
        <fullName evidence="2">Myb/SANT-like domain-containing protein</fullName>
    </recommendedName>
</protein>
<dbReference type="Pfam" id="PF12776">
    <property type="entry name" value="Myb_DNA-bind_3"/>
    <property type="match status" value="1"/>
</dbReference>
<evidence type="ECO:0000256" key="1">
    <source>
        <dbReference type="SAM" id="MobiDB-lite"/>
    </source>
</evidence>
<evidence type="ECO:0000313" key="3">
    <source>
        <dbReference type="EMBL" id="KAL3750462.1"/>
    </source>
</evidence>
<evidence type="ECO:0000313" key="4">
    <source>
        <dbReference type="Proteomes" id="UP001634007"/>
    </source>
</evidence>
<evidence type="ECO:0000259" key="2">
    <source>
        <dbReference type="Pfam" id="PF12776"/>
    </source>
</evidence>
<gene>
    <name evidence="3" type="ORF">ACJRO7_011463</name>
</gene>
<organism evidence="3 4">
    <name type="scientific">Eucalyptus globulus</name>
    <name type="common">Tasmanian blue gum</name>
    <dbReference type="NCBI Taxonomy" id="34317"/>
    <lineage>
        <taxon>Eukaryota</taxon>
        <taxon>Viridiplantae</taxon>
        <taxon>Streptophyta</taxon>
        <taxon>Embryophyta</taxon>
        <taxon>Tracheophyta</taxon>
        <taxon>Spermatophyta</taxon>
        <taxon>Magnoliopsida</taxon>
        <taxon>eudicotyledons</taxon>
        <taxon>Gunneridae</taxon>
        <taxon>Pentapetalae</taxon>
        <taxon>rosids</taxon>
        <taxon>malvids</taxon>
        <taxon>Myrtales</taxon>
        <taxon>Myrtaceae</taxon>
        <taxon>Myrtoideae</taxon>
        <taxon>Eucalypteae</taxon>
        <taxon>Eucalyptus</taxon>
    </lineage>
</organism>
<dbReference type="PANTHER" id="PTHR46929">
    <property type="entry name" value="EXPRESSED PROTEIN"/>
    <property type="match status" value="1"/>
</dbReference>
<dbReference type="PANTHER" id="PTHR46929:SF23">
    <property type="entry name" value="L10-INTERACTING MYB DOMAIN-CONTAINING PROTEIN-LIKE"/>
    <property type="match status" value="1"/>
</dbReference>
<accession>A0ABD3LGA8</accession>
<sequence length="225" mass="26191">MFLEILAYEAFKGNKPSTNFKPSSFVRVAQAINEKFGTECEPNHVDNYLRTNKNNWPIIQNLRVKSEFQWDHNLKMITIVQKEVYDEEIMVQPTHDKYLNKKIEMYGELALVAGQFGDIDLPPLGDVDFSTELDDSNDNTKKGIEDPSRFNRKQSHATNKDDRLSQNQLVFVELYKEVMEVEGFDEATLAYAFDNLVDKERVAKTFIVKSAKLKKLWLINFLNKR</sequence>
<comment type="caution">
    <text evidence="3">The sequence shown here is derived from an EMBL/GenBank/DDBJ whole genome shotgun (WGS) entry which is preliminary data.</text>
</comment>
<keyword evidence="4" id="KW-1185">Reference proteome</keyword>
<dbReference type="InterPro" id="IPR024752">
    <property type="entry name" value="Myb/SANT-like_dom"/>
</dbReference>
<name>A0ABD3LGA8_EUCGL</name>
<dbReference type="AlphaFoldDB" id="A0ABD3LGA8"/>
<dbReference type="EMBL" id="JBJKBG010000002">
    <property type="protein sequence ID" value="KAL3750462.1"/>
    <property type="molecule type" value="Genomic_DNA"/>
</dbReference>
<feature type="region of interest" description="Disordered" evidence="1">
    <location>
        <begin position="130"/>
        <end position="161"/>
    </location>
</feature>
<dbReference type="Proteomes" id="UP001634007">
    <property type="component" value="Unassembled WGS sequence"/>
</dbReference>
<feature type="compositionally biased region" description="Basic and acidic residues" evidence="1">
    <location>
        <begin position="138"/>
        <end position="149"/>
    </location>
</feature>
<feature type="domain" description="Myb/SANT-like" evidence="2">
    <location>
        <begin position="1"/>
        <end position="78"/>
    </location>
</feature>
<proteinExistence type="predicted"/>
<reference evidence="3 4" key="1">
    <citation type="submission" date="2024-11" db="EMBL/GenBank/DDBJ databases">
        <title>Chromosome-level genome assembly of Eucalyptus globulus Labill. provides insights into its genome evolution.</title>
        <authorList>
            <person name="Li X."/>
        </authorList>
    </citation>
    <scope>NUCLEOTIDE SEQUENCE [LARGE SCALE GENOMIC DNA]</scope>
    <source>
        <strain evidence="3">CL2024</strain>
        <tissue evidence="3">Fresh tender leaves</tissue>
    </source>
</reference>